<dbReference type="EC" id="6.1.1.10" evidence="9"/>
<keyword evidence="3 9" id="KW-0963">Cytoplasm</keyword>
<dbReference type="InterPro" id="IPR009080">
    <property type="entry name" value="tRNAsynth_Ia_anticodon-bd"/>
</dbReference>
<dbReference type="SUPFAM" id="SSF47323">
    <property type="entry name" value="Anticodon-binding domain of a subclass of class I aminoacyl-tRNA synthetases"/>
    <property type="match status" value="1"/>
</dbReference>
<dbReference type="Proteomes" id="UP000008907">
    <property type="component" value="Chromosome"/>
</dbReference>
<name>A0A7U3ZS06_MYCPK</name>
<evidence type="ECO:0000313" key="13">
    <source>
        <dbReference type="Proteomes" id="UP000008907"/>
    </source>
</evidence>
<dbReference type="InterPro" id="IPR023457">
    <property type="entry name" value="Met-tRNA_synth_2"/>
</dbReference>
<keyword evidence="7 9" id="KW-0648">Protein biosynthesis</keyword>
<dbReference type="Gene3D" id="3.40.50.620">
    <property type="entry name" value="HUPs"/>
    <property type="match status" value="1"/>
</dbReference>
<evidence type="ECO:0000256" key="10">
    <source>
        <dbReference type="RuleBase" id="RU363039"/>
    </source>
</evidence>
<keyword evidence="8 9" id="KW-0030">Aminoacyl-tRNA synthetase</keyword>
<dbReference type="InterPro" id="IPR015413">
    <property type="entry name" value="Methionyl/Leucyl_tRNA_Synth"/>
</dbReference>
<keyword evidence="6 9" id="KW-0067">ATP-binding</keyword>
<comment type="function">
    <text evidence="1 9">Is required not only for elongation of protein synthesis but also for the initiation of all mRNA translation through initiator tRNA(fMet) aminoacylation.</text>
</comment>
<proteinExistence type="inferred from homology"/>
<keyword evidence="4 9" id="KW-0436">Ligase</keyword>
<dbReference type="GO" id="GO:0006431">
    <property type="term" value="P:methionyl-tRNA aminoacylation"/>
    <property type="evidence" value="ECO:0007669"/>
    <property type="project" value="UniProtKB-UniRule"/>
</dbReference>
<evidence type="ECO:0000256" key="4">
    <source>
        <dbReference type="ARBA" id="ARBA00022598"/>
    </source>
</evidence>
<comment type="catalytic activity">
    <reaction evidence="9">
        <text>tRNA(Met) + L-methionine + ATP = L-methionyl-tRNA(Met) + AMP + diphosphate</text>
        <dbReference type="Rhea" id="RHEA:13481"/>
        <dbReference type="Rhea" id="RHEA-COMP:9667"/>
        <dbReference type="Rhea" id="RHEA-COMP:9698"/>
        <dbReference type="ChEBI" id="CHEBI:30616"/>
        <dbReference type="ChEBI" id="CHEBI:33019"/>
        <dbReference type="ChEBI" id="CHEBI:57844"/>
        <dbReference type="ChEBI" id="CHEBI:78442"/>
        <dbReference type="ChEBI" id="CHEBI:78530"/>
        <dbReference type="ChEBI" id="CHEBI:456215"/>
        <dbReference type="EC" id="6.1.1.10"/>
    </reaction>
</comment>
<dbReference type="GO" id="GO:0004825">
    <property type="term" value="F:methionine-tRNA ligase activity"/>
    <property type="evidence" value="ECO:0007669"/>
    <property type="project" value="UniProtKB-UniRule"/>
</dbReference>
<dbReference type="FunFam" id="2.170.220.10:FF:000002">
    <property type="entry name" value="Methionine--tRNA ligase"/>
    <property type="match status" value="1"/>
</dbReference>
<dbReference type="InterPro" id="IPR041872">
    <property type="entry name" value="Anticodon_Met"/>
</dbReference>
<dbReference type="NCBIfam" id="NF008900">
    <property type="entry name" value="PRK12267.1"/>
    <property type="match status" value="1"/>
</dbReference>
<evidence type="ECO:0000313" key="12">
    <source>
        <dbReference type="EMBL" id="AEM68443.1"/>
    </source>
</evidence>
<comment type="caution">
    <text evidence="9">Lacks conserved residue(s) required for the propagation of feature annotation.</text>
</comment>
<evidence type="ECO:0000259" key="11">
    <source>
        <dbReference type="Pfam" id="PF09334"/>
    </source>
</evidence>
<dbReference type="Gene3D" id="2.170.220.10">
    <property type="match status" value="1"/>
</dbReference>
<feature type="domain" description="Methionyl/Leucyl tRNA synthetase" evidence="11">
    <location>
        <begin position="5"/>
        <end position="140"/>
    </location>
</feature>
<keyword evidence="5 9" id="KW-0547">Nucleotide-binding</keyword>
<comment type="subunit">
    <text evidence="9">Monomer.</text>
</comment>
<dbReference type="SUPFAM" id="SSF52374">
    <property type="entry name" value="Nucleotidylyl transferase"/>
    <property type="match status" value="1"/>
</dbReference>
<evidence type="ECO:0000256" key="1">
    <source>
        <dbReference type="ARBA" id="ARBA00003314"/>
    </source>
</evidence>
<evidence type="ECO:0000256" key="8">
    <source>
        <dbReference type="ARBA" id="ARBA00023146"/>
    </source>
</evidence>
<evidence type="ECO:0000256" key="2">
    <source>
        <dbReference type="ARBA" id="ARBA00004496"/>
    </source>
</evidence>
<feature type="short sequence motif" description="'KMSKS' region" evidence="9">
    <location>
        <begin position="300"/>
        <end position="304"/>
    </location>
</feature>
<evidence type="ECO:0000256" key="5">
    <source>
        <dbReference type="ARBA" id="ARBA00022741"/>
    </source>
</evidence>
<reference evidence="12 13" key="1">
    <citation type="journal article" date="2011" name="J. Bacteriol.">
        <title>Genome Sequence of Mycoplasma putrefaciens Type Strain KS1.</title>
        <authorList>
            <person name="Calcutt M.J."/>
            <person name="Foecking M.F."/>
        </authorList>
    </citation>
    <scope>NUCLEOTIDE SEQUENCE [LARGE SCALE GENOMIC DNA]</scope>
    <source>
        <strain evidence="13">ATCC 15718 / NCTC 10155 / C30 KS-1 / KS-1</strain>
    </source>
</reference>
<organism evidence="12 13">
    <name type="scientific">Mycoplasma putrefaciens (strain ATCC 15718 / NCTC 10155 / C30 KS-1 / KS-1)</name>
    <dbReference type="NCBI Taxonomy" id="743965"/>
    <lineage>
        <taxon>Bacteria</taxon>
        <taxon>Bacillati</taxon>
        <taxon>Mycoplasmatota</taxon>
        <taxon>Mollicutes</taxon>
        <taxon>Mycoplasmataceae</taxon>
        <taxon>Mycoplasma</taxon>
    </lineage>
</organism>
<dbReference type="InterPro" id="IPR001412">
    <property type="entry name" value="aa-tRNA-synth_I_CS"/>
</dbReference>
<dbReference type="KEGG" id="mpf:MPUT_0036"/>
<protein>
    <recommendedName>
        <fullName evidence="9">Methionine--tRNA ligase</fullName>
        <ecNumber evidence="9">6.1.1.10</ecNumber>
    </recommendedName>
    <alternativeName>
        <fullName evidence="9">Methionyl-tRNA synthetase</fullName>
        <shortName evidence="9">MetRS</shortName>
    </alternativeName>
</protein>
<dbReference type="Gene3D" id="1.10.730.10">
    <property type="entry name" value="Isoleucyl-tRNA Synthetase, Domain 1"/>
    <property type="match status" value="1"/>
</dbReference>
<comment type="subcellular location">
    <subcellularLocation>
        <location evidence="2 9">Cytoplasm</location>
    </subcellularLocation>
</comment>
<evidence type="ECO:0000256" key="6">
    <source>
        <dbReference type="ARBA" id="ARBA00022840"/>
    </source>
</evidence>
<gene>
    <name evidence="9 12" type="primary">metG</name>
    <name evidence="12" type="ordered locus">MPUT_0036</name>
</gene>
<dbReference type="CDD" id="cd07957">
    <property type="entry name" value="Anticodon_Ia_Met"/>
    <property type="match status" value="1"/>
</dbReference>
<dbReference type="EMBL" id="CP003021">
    <property type="protein sequence ID" value="AEM68443.1"/>
    <property type="molecule type" value="Genomic_DNA"/>
</dbReference>
<dbReference type="Pfam" id="PF09334">
    <property type="entry name" value="tRNA-synt_1g"/>
    <property type="match status" value="2"/>
</dbReference>
<dbReference type="CDD" id="cd00814">
    <property type="entry name" value="MetRS_core"/>
    <property type="match status" value="1"/>
</dbReference>
<dbReference type="GO" id="GO:0005524">
    <property type="term" value="F:ATP binding"/>
    <property type="evidence" value="ECO:0007669"/>
    <property type="project" value="UniProtKB-UniRule"/>
</dbReference>
<dbReference type="PRINTS" id="PR01041">
    <property type="entry name" value="TRNASYNTHMET"/>
</dbReference>
<feature type="binding site" evidence="9">
    <location>
        <position position="127"/>
    </location>
    <ligand>
        <name>Zn(2+)</name>
        <dbReference type="ChEBI" id="CHEBI:29105"/>
    </ligand>
</feature>
<dbReference type="GO" id="GO:0005737">
    <property type="term" value="C:cytoplasm"/>
    <property type="evidence" value="ECO:0007669"/>
    <property type="project" value="UniProtKB-SubCell"/>
</dbReference>
<dbReference type="InterPro" id="IPR014729">
    <property type="entry name" value="Rossmann-like_a/b/a_fold"/>
</dbReference>
<dbReference type="PANTHER" id="PTHR43326:SF1">
    <property type="entry name" value="METHIONINE--TRNA LIGASE, MITOCHONDRIAL"/>
    <property type="match status" value="1"/>
</dbReference>
<dbReference type="HAMAP" id="MF_01228">
    <property type="entry name" value="Met_tRNA_synth_type2"/>
    <property type="match status" value="1"/>
</dbReference>
<dbReference type="InterPro" id="IPR014758">
    <property type="entry name" value="Met-tRNA_synth"/>
</dbReference>
<feature type="domain" description="Methionyl/Leucyl tRNA synthetase" evidence="11">
    <location>
        <begin position="142"/>
        <end position="363"/>
    </location>
</feature>
<feature type="short sequence motif" description="'HIGH' region" evidence="9">
    <location>
        <begin position="12"/>
        <end position="22"/>
    </location>
</feature>
<dbReference type="RefSeq" id="WP_014034799.1">
    <property type="nucleotide sequence ID" value="NC_015946.1"/>
</dbReference>
<dbReference type="NCBIfam" id="TIGR00398">
    <property type="entry name" value="metG"/>
    <property type="match status" value="1"/>
</dbReference>
<evidence type="ECO:0000256" key="3">
    <source>
        <dbReference type="ARBA" id="ARBA00022490"/>
    </source>
</evidence>
<dbReference type="PROSITE" id="PS00178">
    <property type="entry name" value="AA_TRNA_LIGASE_I"/>
    <property type="match status" value="1"/>
</dbReference>
<dbReference type="AlphaFoldDB" id="A0A7U3ZS06"/>
<dbReference type="PANTHER" id="PTHR43326">
    <property type="entry name" value="METHIONYL-TRNA SYNTHETASE"/>
    <property type="match status" value="1"/>
</dbReference>
<sequence>MSKKFYVTTPIYYPSGNLHLGHAYTTTLADILNRYKKEQGYETYFLTGSDEHGQKIEAKAKEAKLTPLEYLNPKVENFKQLWTKLNIVYDKFIRTTDDYHEQAVKKLFTKLYEKGLIYKGQYEGIYCVSCEEFLTAEQVDENGFCKISNTQPQKVNEDTYFLKVSEFQNFVEELLKTEFLIPDYRRNEMLKNFVKPGLKDLSVTRVSFKWGIPIDQDPNHIIYVWLDALSNYITALGYLQDDDHSFKKFWADPETEILQLAGKEIIRFHSIYWPVILKALDLRQPTHLLGHGWILNKNTKMSKSLGNVIDPMKIIELYSSDALRFYIANDLPTEKDGNFSLELFLESFNAHLANNVGNLISRTHNMITKYFDGYIDLTDVEYDSELINLSMRTIDQYIENMDQYKISSAVRNVLNLSAACNKFIEDQAPWNLAKEQNTYQLKNVLATLQRSMSIISYLLKPILVEKYDDMIEQCGLKNVKLDFNNLKTFKDLKFNKLGDKRVLFVRIK</sequence>
<feature type="binding site" evidence="9">
    <location>
        <position position="130"/>
    </location>
    <ligand>
        <name>Zn(2+)</name>
        <dbReference type="ChEBI" id="CHEBI:29105"/>
    </ligand>
</feature>
<comment type="similarity">
    <text evidence="10">Belongs to the class-I aminoacyl-tRNA synthetase family.</text>
</comment>
<dbReference type="InterPro" id="IPR033911">
    <property type="entry name" value="MetRS_core"/>
</dbReference>
<feature type="binding site" evidence="9">
    <location>
        <position position="145"/>
    </location>
    <ligand>
        <name>Zn(2+)</name>
        <dbReference type="ChEBI" id="CHEBI:29105"/>
    </ligand>
</feature>
<evidence type="ECO:0000256" key="7">
    <source>
        <dbReference type="ARBA" id="ARBA00022917"/>
    </source>
</evidence>
<evidence type="ECO:0000256" key="9">
    <source>
        <dbReference type="HAMAP-Rule" id="MF_01228"/>
    </source>
</evidence>
<accession>A0A7U3ZS06</accession>